<dbReference type="AlphaFoldDB" id="A0A195BAW6"/>
<sequence>NIQNYENVMFNIRSIWTPKCIRFICNSFVCETIFVNVSILRKPKEKSAHVFETCLRIWSRIIRSQFPRKLVRKRPSSALERKLFANAAFIDMDDVTAAPTLTISDDSGRIVSKERHLKAGSVLRLRCEARDVLESLNESVVWTRGDETLTEDISENRTTEISAGKEVLVIVSTLIVERASPRHAGNYSCMVPGKAKTIVAVHVLNGEYVLYTHLYVNFMYIATAFCRSNESRASYHNKSGSYLSNLNGPTCRAKDGGNTKQGINREGFAR</sequence>
<dbReference type="InterPro" id="IPR007110">
    <property type="entry name" value="Ig-like_dom"/>
</dbReference>
<dbReference type="EMBL" id="KQ976530">
    <property type="protein sequence ID" value="KYM81678.1"/>
    <property type="molecule type" value="Genomic_DNA"/>
</dbReference>
<dbReference type="STRING" id="520822.A0A195BAW6"/>
<organism evidence="2 3">
    <name type="scientific">Atta colombica</name>
    <dbReference type="NCBI Taxonomy" id="520822"/>
    <lineage>
        <taxon>Eukaryota</taxon>
        <taxon>Metazoa</taxon>
        <taxon>Ecdysozoa</taxon>
        <taxon>Arthropoda</taxon>
        <taxon>Hexapoda</taxon>
        <taxon>Insecta</taxon>
        <taxon>Pterygota</taxon>
        <taxon>Neoptera</taxon>
        <taxon>Endopterygota</taxon>
        <taxon>Hymenoptera</taxon>
        <taxon>Apocrita</taxon>
        <taxon>Aculeata</taxon>
        <taxon>Formicoidea</taxon>
        <taxon>Formicidae</taxon>
        <taxon>Myrmicinae</taxon>
        <taxon>Atta</taxon>
    </lineage>
</organism>
<gene>
    <name evidence="2" type="ORF">ALC53_07840</name>
</gene>
<accession>A0A195BAW6</accession>
<dbReference type="PANTHER" id="PTHR23279:SF3">
    <property type="entry name" value="DEFECTIVE PROBOSCIS EXTENSION RESPONSE 18"/>
    <property type="match status" value="1"/>
</dbReference>
<dbReference type="SMART" id="SM00409">
    <property type="entry name" value="IG"/>
    <property type="match status" value="1"/>
</dbReference>
<evidence type="ECO:0000259" key="1">
    <source>
        <dbReference type="PROSITE" id="PS50835"/>
    </source>
</evidence>
<dbReference type="GO" id="GO:0032589">
    <property type="term" value="C:neuron projection membrane"/>
    <property type="evidence" value="ECO:0007669"/>
    <property type="project" value="TreeGrafter"/>
</dbReference>
<feature type="domain" description="Ig-like" evidence="1">
    <location>
        <begin position="99"/>
        <end position="199"/>
    </location>
</feature>
<dbReference type="InterPro" id="IPR013783">
    <property type="entry name" value="Ig-like_fold"/>
</dbReference>
<dbReference type="PROSITE" id="PS50835">
    <property type="entry name" value="IG_LIKE"/>
    <property type="match status" value="1"/>
</dbReference>
<dbReference type="SUPFAM" id="SSF48726">
    <property type="entry name" value="Immunoglobulin"/>
    <property type="match status" value="1"/>
</dbReference>
<dbReference type="Gene3D" id="2.60.40.10">
    <property type="entry name" value="Immunoglobulins"/>
    <property type="match status" value="1"/>
</dbReference>
<dbReference type="Proteomes" id="UP000078540">
    <property type="component" value="Unassembled WGS sequence"/>
</dbReference>
<evidence type="ECO:0000313" key="2">
    <source>
        <dbReference type="EMBL" id="KYM81678.1"/>
    </source>
</evidence>
<keyword evidence="3" id="KW-1185">Reference proteome</keyword>
<feature type="non-terminal residue" evidence="2">
    <location>
        <position position="1"/>
    </location>
</feature>
<proteinExistence type="predicted"/>
<dbReference type="PANTHER" id="PTHR23279">
    <property type="entry name" value="DEFECTIVE PROBOSCIS EXTENSION RESPONSE DPR -RELATED"/>
    <property type="match status" value="1"/>
</dbReference>
<dbReference type="InterPro" id="IPR003599">
    <property type="entry name" value="Ig_sub"/>
</dbReference>
<name>A0A195BAW6_9HYME</name>
<dbReference type="GO" id="GO:0050808">
    <property type="term" value="P:synapse organization"/>
    <property type="evidence" value="ECO:0007669"/>
    <property type="project" value="TreeGrafter"/>
</dbReference>
<dbReference type="InterPro" id="IPR037448">
    <property type="entry name" value="Zig-8"/>
</dbReference>
<evidence type="ECO:0000313" key="3">
    <source>
        <dbReference type="Proteomes" id="UP000078540"/>
    </source>
</evidence>
<dbReference type="InterPro" id="IPR013151">
    <property type="entry name" value="Immunoglobulin_dom"/>
</dbReference>
<reference evidence="2 3" key="1">
    <citation type="submission" date="2015-09" db="EMBL/GenBank/DDBJ databases">
        <title>Atta colombica WGS genome.</title>
        <authorList>
            <person name="Nygaard S."/>
            <person name="Hu H."/>
            <person name="Boomsma J."/>
            <person name="Zhang G."/>
        </authorList>
    </citation>
    <scope>NUCLEOTIDE SEQUENCE [LARGE SCALE GENOMIC DNA]</scope>
    <source>
        <strain evidence="2">Treedump-2</strain>
        <tissue evidence="2">Whole body</tissue>
    </source>
</reference>
<dbReference type="InterPro" id="IPR036179">
    <property type="entry name" value="Ig-like_dom_sf"/>
</dbReference>
<protein>
    <recommendedName>
        <fullName evidence="1">Ig-like domain-containing protein</fullName>
    </recommendedName>
</protein>
<dbReference type="Pfam" id="PF00047">
    <property type="entry name" value="ig"/>
    <property type="match status" value="1"/>
</dbReference>